<evidence type="ECO:0000313" key="2">
    <source>
        <dbReference type="Proteomes" id="UP000472262"/>
    </source>
</evidence>
<reference evidence="1" key="1">
    <citation type="submission" date="2025-08" db="UniProtKB">
        <authorList>
            <consortium name="Ensembl"/>
        </authorList>
    </citation>
    <scope>IDENTIFICATION</scope>
</reference>
<keyword evidence="2" id="KW-1185">Reference proteome</keyword>
<dbReference type="InParanoid" id="A0A672MMK3"/>
<dbReference type="Proteomes" id="UP000472262">
    <property type="component" value="Unassembled WGS sequence"/>
</dbReference>
<organism evidence="1 2">
    <name type="scientific">Sinocyclocheilus grahami</name>
    <name type="common">Dianchi golden-line fish</name>
    <name type="synonym">Barbus grahami</name>
    <dbReference type="NCBI Taxonomy" id="75366"/>
    <lineage>
        <taxon>Eukaryota</taxon>
        <taxon>Metazoa</taxon>
        <taxon>Chordata</taxon>
        <taxon>Craniata</taxon>
        <taxon>Vertebrata</taxon>
        <taxon>Euteleostomi</taxon>
        <taxon>Actinopterygii</taxon>
        <taxon>Neopterygii</taxon>
        <taxon>Teleostei</taxon>
        <taxon>Ostariophysi</taxon>
        <taxon>Cypriniformes</taxon>
        <taxon>Cyprinidae</taxon>
        <taxon>Cyprininae</taxon>
        <taxon>Sinocyclocheilus</taxon>
    </lineage>
</organism>
<accession>A0A672MMK3</accession>
<evidence type="ECO:0000313" key="1">
    <source>
        <dbReference type="Ensembl" id="ENSSGRP00000039877.1"/>
    </source>
</evidence>
<protein>
    <submittedName>
        <fullName evidence="1">Si:ch211-269k10.5</fullName>
    </submittedName>
</protein>
<dbReference type="AlphaFoldDB" id="A0A672MMK3"/>
<sequence length="104" mass="12333">MRYTFKPDDCMVINIPLGNLRNVRDGQLMPEKFTCIFKDAYKVFLKGRPKELGVHCNYLFIYIYIYFFQFSAETGFHTEKNYSLNMLHFFKVSGCNQCILATFK</sequence>
<proteinExistence type="predicted"/>
<dbReference type="Ensembl" id="ENSSGRT00000042752.1">
    <property type="protein sequence ID" value="ENSSGRP00000039877.1"/>
    <property type="gene ID" value="ENSSGRG00000021761.1"/>
</dbReference>
<reference evidence="1" key="2">
    <citation type="submission" date="2025-09" db="UniProtKB">
        <authorList>
            <consortium name="Ensembl"/>
        </authorList>
    </citation>
    <scope>IDENTIFICATION</scope>
</reference>
<name>A0A672MMK3_SINGR</name>